<dbReference type="InterPro" id="IPR018114">
    <property type="entry name" value="TRYPSIN_HIS"/>
</dbReference>
<keyword evidence="4" id="KW-1185">Reference proteome</keyword>
<dbReference type="InterPro" id="IPR009003">
    <property type="entry name" value="Peptidase_S1_PA"/>
</dbReference>
<dbReference type="STRING" id="1611254.A0A2G5TLL8"/>
<comment type="caution">
    <text evidence="3">The sequence shown here is derived from an EMBL/GenBank/DDBJ whole genome shotgun (WGS) entry which is preliminary data.</text>
</comment>
<evidence type="ECO:0000313" key="3">
    <source>
        <dbReference type="EMBL" id="PIC28180.1"/>
    </source>
</evidence>
<dbReference type="Pfam" id="PF00089">
    <property type="entry name" value="Trypsin"/>
    <property type="match status" value="2"/>
</dbReference>
<dbReference type="OrthoDB" id="6353231at2759"/>
<dbReference type="Gene3D" id="2.40.10.10">
    <property type="entry name" value="Trypsin-like serine proteases"/>
    <property type="match status" value="2"/>
</dbReference>
<evidence type="ECO:0000259" key="2">
    <source>
        <dbReference type="PROSITE" id="PS50240"/>
    </source>
</evidence>
<dbReference type="InterPro" id="IPR001254">
    <property type="entry name" value="Trypsin_dom"/>
</dbReference>
<dbReference type="InterPro" id="IPR043504">
    <property type="entry name" value="Peptidase_S1_PA_chymotrypsin"/>
</dbReference>
<gene>
    <name evidence="3" type="primary">Cni-try-5</name>
    <name evidence="3" type="synonym">Cnig_chr_V.g20184</name>
    <name evidence="3" type="ORF">B9Z55_020184</name>
</gene>
<feature type="signal peptide" evidence="1">
    <location>
        <begin position="1"/>
        <end position="17"/>
    </location>
</feature>
<dbReference type="GO" id="GO:0004252">
    <property type="term" value="F:serine-type endopeptidase activity"/>
    <property type="evidence" value="ECO:0007669"/>
    <property type="project" value="InterPro"/>
</dbReference>
<reference evidence="4" key="1">
    <citation type="submission" date="2017-10" db="EMBL/GenBank/DDBJ databases">
        <title>Rapid genome shrinkage in a self-fertile nematode reveals novel sperm competition proteins.</title>
        <authorList>
            <person name="Yin D."/>
            <person name="Schwarz E.M."/>
            <person name="Thomas C.G."/>
            <person name="Felde R.L."/>
            <person name="Korf I.F."/>
            <person name="Cutter A.D."/>
            <person name="Schartner C.M."/>
            <person name="Ralston E.J."/>
            <person name="Meyer B.J."/>
            <person name="Haag E.S."/>
        </authorList>
    </citation>
    <scope>NUCLEOTIDE SEQUENCE [LARGE SCALE GENOMIC DNA]</scope>
    <source>
        <strain evidence="4">JU1422</strain>
    </source>
</reference>
<dbReference type="PANTHER" id="PTHR24260">
    <property type="match status" value="1"/>
</dbReference>
<dbReference type="PANTHER" id="PTHR24260:SF141">
    <property type="entry name" value="TRYPSIN-LIKE PROTEASE TRY-5"/>
    <property type="match status" value="1"/>
</dbReference>
<sequence length="328" mass="35755">MLLVVIWLLVQCPITDAAAIKLKHYNPDICGRQSTYTSFVLTDADGNTGNPTHLAPWAAQIRVQAGGGDYEVICGGTLITAKHVLTAAHCFQKKFGAVKPGGEENSMSGRYCEENHRFTDSEILKRTQVTVGAMCTRKSEKYGCVNEKQNGITLKVSRFVMGDFYKTHCEQGNDIVILELETTVDDVEGANYACLPFLPETKIQEGTTVTSFGWGSDPGKGFDNSAFPMIQVLTLAPESLSTCEDNWGTSIPFDSFCTAEEEDKNVCSGDSGGGLTFHQTESSREFIIAIVSYGSDCVQLIGGSEPRSQINTDVRKHQKFIVDFINGA</sequence>
<dbReference type="PROSITE" id="PS00134">
    <property type="entry name" value="TRYPSIN_HIS"/>
    <property type="match status" value="1"/>
</dbReference>
<protein>
    <recommendedName>
        <fullName evidence="2">Peptidase S1 domain-containing protein</fullName>
    </recommendedName>
</protein>
<evidence type="ECO:0000313" key="4">
    <source>
        <dbReference type="Proteomes" id="UP000230233"/>
    </source>
</evidence>
<keyword evidence="1" id="KW-0732">Signal</keyword>
<dbReference type="GO" id="GO:0006508">
    <property type="term" value="P:proteolysis"/>
    <property type="evidence" value="ECO:0007669"/>
    <property type="project" value="InterPro"/>
</dbReference>
<dbReference type="PRINTS" id="PR00722">
    <property type="entry name" value="CHYMOTRYPSIN"/>
</dbReference>
<evidence type="ECO:0000256" key="1">
    <source>
        <dbReference type="SAM" id="SignalP"/>
    </source>
</evidence>
<dbReference type="InterPro" id="IPR051333">
    <property type="entry name" value="CLIP_Serine_Protease"/>
</dbReference>
<feature type="chain" id="PRO_5013788049" description="Peptidase S1 domain-containing protein" evidence="1">
    <location>
        <begin position="18"/>
        <end position="328"/>
    </location>
</feature>
<feature type="domain" description="Peptidase S1" evidence="2">
    <location>
        <begin position="29"/>
        <end position="328"/>
    </location>
</feature>
<accession>A0A2G5TLL8</accession>
<dbReference type="AlphaFoldDB" id="A0A2G5TLL8"/>
<dbReference type="SMART" id="SM00020">
    <property type="entry name" value="Tryp_SPc"/>
    <property type="match status" value="1"/>
</dbReference>
<dbReference type="EMBL" id="PDUG01000005">
    <property type="protein sequence ID" value="PIC28180.1"/>
    <property type="molecule type" value="Genomic_DNA"/>
</dbReference>
<name>A0A2G5TLL8_9PELO</name>
<dbReference type="InterPro" id="IPR001314">
    <property type="entry name" value="Peptidase_S1A"/>
</dbReference>
<dbReference type="Proteomes" id="UP000230233">
    <property type="component" value="Chromosome V"/>
</dbReference>
<dbReference type="SUPFAM" id="SSF50494">
    <property type="entry name" value="Trypsin-like serine proteases"/>
    <property type="match status" value="1"/>
</dbReference>
<organism evidence="3 4">
    <name type="scientific">Caenorhabditis nigoni</name>
    <dbReference type="NCBI Taxonomy" id="1611254"/>
    <lineage>
        <taxon>Eukaryota</taxon>
        <taxon>Metazoa</taxon>
        <taxon>Ecdysozoa</taxon>
        <taxon>Nematoda</taxon>
        <taxon>Chromadorea</taxon>
        <taxon>Rhabditida</taxon>
        <taxon>Rhabditina</taxon>
        <taxon>Rhabditomorpha</taxon>
        <taxon>Rhabditoidea</taxon>
        <taxon>Rhabditidae</taxon>
        <taxon>Peloderinae</taxon>
        <taxon>Caenorhabditis</taxon>
    </lineage>
</organism>
<proteinExistence type="predicted"/>
<dbReference type="PROSITE" id="PS50240">
    <property type="entry name" value="TRYPSIN_DOM"/>
    <property type="match status" value="1"/>
</dbReference>